<sequence>MGLNDSPVKMPELNLIPESERGIELDKGMKQVMSLLTAYYRERRVTLQATPSG</sequence>
<organism evidence="1">
    <name type="scientific">marine sediment metagenome</name>
    <dbReference type="NCBI Taxonomy" id="412755"/>
    <lineage>
        <taxon>unclassified sequences</taxon>
        <taxon>metagenomes</taxon>
        <taxon>ecological metagenomes</taxon>
    </lineage>
</organism>
<feature type="non-terminal residue" evidence="1">
    <location>
        <position position="53"/>
    </location>
</feature>
<evidence type="ECO:0000313" key="1">
    <source>
        <dbReference type="EMBL" id="GAG82161.1"/>
    </source>
</evidence>
<protein>
    <submittedName>
        <fullName evidence="1">Uncharacterized protein</fullName>
    </submittedName>
</protein>
<dbReference type="AlphaFoldDB" id="X1CD11"/>
<accession>X1CD11</accession>
<dbReference type="EMBL" id="BART01013872">
    <property type="protein sequence ID" value="GAG82161.1"/>
    <property type="molecule type" value="Genomic_DNA"/>
</dbReference>
<comment type="caution">
    <text evidence="1">The sequence shown here is derived from an EMBL/GenBank/DDBJ whole genome shotgun (WGS) entry which is preliminary data.</text>
</comment>
<name>X1CD11_9ZZZZ</name>
<gene>
    <name evidence="1" type="ORF">S01H4_28088</name>
</gene>
<proteinExistence type="predicted"/>
<reference evidence="1" key="1">
    <citation type="journal article" date="2014" name="Front. Microbiol.">
        <title>High frequency of phylogenetically diverse reductive dehalogenase-homologous genes in deep subseafloor sedimentary metagenomes.</title>
        <authorList>
            <person name="Kawai M."/>
            <person name="Futagami T."/>
            <person name="Toyoda A."/>
            <person name="Takaki Y."/>
            <person name="Nishi S."/>
            <person name="Hori S."/>
            <person name="Arai W."/>
            <person name="Tsubouchi T."/>
            <person name="Morono Y."/>
            <person name="Uchiyama I."/>
            <person name="Ito T."/>
            <person name="Fujiyama A."/>
            <person name="Inagaki F."/>
            <person name="Takami H."/>
        </authorList>
    </citation>
    <scope>NUCLEOTIDE SEQUENCE</scope>
    <source>
        <strain evidence="1">Expedition CK06-06</strain>
    </source>
</reference>